<comment type="subcellular location">
    <subcellularLocation>
        <location evidence="1">Secreted</location>
    </subcellularLocation>
</comment>
<sequence>MDVFRYLQQPTTIFNMKSVAILSLLASVAVASPVAIAEPVAITLDARQSSSTTRTELEDGSSSACPKAIFICARGSNEAGNMGTLVCPFTANKLETDLGAANVWVQGVGGAYDAGLAANLLPAGTSAGAITEGKRLFNLAASKCPKTPVVAAGYSQGAALMASAVSGLSSTVMTQIKGVALFGYTKNQQNGGKIPNFSSAKTAVYCNEGDLVCDGTLIVQAPHLQYSDTAATTAPAFLEAQLKKA</sequence>
<dbReference type="OrthoDB" id="3225429at2759"/>
<feature type="disulfide bond" evidence="14">
    <location>
        <begin position="206"/>
        <end position="213"/>
    </location>
</feature>
<dbReference type="AlphaFoldDB" id="A0A3M7MGI4"/>
<evidence type="ECO:0000256" key="2">
    <source>
        <dbReference type="ARBA" id="ARBA00007534"/>
    </source>
</evidence>
<dbReference type="FunFam" id="3.40.50.1820:FF:000235">
    <property type="entry name" value="Cutinase 1"/>
    <property type="match status" value="1"/>
</dbReference>
<dbReference type="InterPro" id="IPR011150">
    <property type="entry name" value="Cutinase_monf"/>
</dbReference>
<dbReference type="SMART" id="SM01110">
    <property type="entry name" value="Cutinase"/>
    <property type="match status" value="1"/>
</dbReference>
<organism evidence="16 17">
    <name type="scientific">Pyrenophora seminiperda CCB06</name>
    <dbReference type="NCBI Taxonomy" id="1302712"/>
    <lineage>
        <taxon>Eukaryota</taxon>
        <taxon>Fungi</taxon>
        <taxon>Dikarya</taxon>
        <taxon>Ascomycota</taxon>
        <taxon>Pezizomycotina</taxon>
        <taxon>Dothideomycetes</taxon>
        <taxon>Pleosporomycetidae</taxon>
        <taxon>Pleosporales</taxon>
        <taxon>Pleosporineae</taxon>
        <taxon>Pleosporaceae</taxon>
        <taxon>Pyrenophora</taxon>
    </lineage>
</organism>
<reference evidence="16 17" key="1">
    <citation type="journal article" date="2014" name="PLoS ONE">
        <title>De novo Genome Assembly of the Fungal Plant Pathogen Pyrenophora semeniperda.</title>
        <authorList>
            <person name="Soliai M.M."/>
            <person name="Meyer S.E."/>
            <person name="Udall J.A."/>
            <person name="Elzinga D.E."/>
            <person name="Hermansen R.A."/>
            <person name="Bodily P.M."/>
            <person name="Hart A.A."/>
            <person name="Coleman C.E."/>
        </authorList>
    </citation>
    <scope>NUCLEOTIDE SEQUENCE [LARGE SCALE GENOMIC DNA]</scope>
    <source>
        <strain evidence="16 17">CCB06</strain>
        <tissue evidence="16">Mycelium</tissue>
    </source>
</reference>
<evidence type="ECO:0000256" key="8">
    <source>
        <dbReference type="ARBA" id="ARBA00023157"/>
    </source>
</evidence>
<evidence type="ECO:0000256" key="7">
    <source>
        <dbReference type="ARBA" id="ARBA00022801"/>
    </source>
</evidence>
<name>A0A3M7MGI4_9PLEO</name>
<feature type="chain" id="PRO_5018139208" description="Cutinase" evidence="15">
    <location>
        <begin position="32"/>
        <end position="245"/>
    </location>
</feature>
<gene>
    <name evidence="16" type="ORF">GMOD_00007977</name>
</gene>
<evidence type="ECO:0000256" key="4">
    <source>
        <dbReference type="ARBA" id="ARBA00022487"/>
    </source>
</evidence>
<dbReference type="PROSITE" id="PS00931">
    <property type="entry name" value="CUTINASE_2"/>
    <property type="match status" value="1"/>
</dbReference>
<dbReference type="PANTHER" id="PTHR48250">
    <property type="entry name" value="CUTINASE 2-RELATED"/>
    <property type="match status" value="1"/>
</dbReference>
<comment type="function">
    <text evidence="10">Catalyzes the hydrolysis of complex carboxylic polyesters found in the cell wall of plants. Degrades cutin, a macromolecule that forms the structure of the plant cuticle. Allows pathogenic fungi to penetrate through the cuticular barrier into the host plant during the initial stage of fungal infection.</text>
</comment>
<dbReference type="PRINTS" id="PR00129">
    <property type="entry name" value="CUTINASE"/>
</dbReference>
<dbReference type="InterPro" id="IPR000675">
    <property type="entry name" value="Cutinase/axe"/>
</dbReference>
<feature type="active site" evidence="13">
    <location>
        <position position="210"/>
    </location>
</feature>
<dbReference type="EMBL" id="KE747840">
    <property type="protein sequence ID" value="RMZ73464.1"/>
    <property type="molecule type" value="Genomic_DNA"/>
</dbReference>
<evidence type="ECO:0000256" key="14">
    <source>
        <dbReference type="PIRSR" id="PIRSR611150-2"/>
    </source>
</evidence>
<evidence type="ECO:0000313" key="17">
    <source>
        <dbReference type="Proteomes" id="UP000265663"/>
    </source>
</evidence>
<accession>A0A3M7MGI4</accession>
<keyword evidence="8 14" id="KW-1015">Disulfide bond</keyword>
<keyword evidence="6 15" id="KW-0732">Signal</keyword>
<evidence type="ECO:0000256" key="10">
    <source>
        <dbReference type="ARBA" id="ARBA00057514"/>
    </source>
</evidence>
<evidence type="ECO:0000256" key="12">
    <source>
        <dbReference type="ARBA" id="ARBA00080724"/>
    </source>
</evidence>
<evidence type="ECO:0000256" key="9">
    <source>
        <dbReference type="ARBA" id="ARBA00034045"/>
    </source>
</evidence>
<keyword evidence="5" id="KW-0964">Secreted</keyword>
<dbReference type="EC" id="3.1.1.74" evidence="3"/>
<dbReference type="SUPFAM" id="SSF53474">
    <property type="entry name" value="alpha/beta-Hydrolases"/>
    <property type="match status" value="1"/>
</dbReference>
<keyword evidence="17" id="KW-1185">Reference proteome</keyword>
<evidence type="ECO:0000256" key="1">
    <source>
        <dbReference type="ARBA" id="ARBA00004613"/>
    </source>
</evidence>
<dbReference type="GO" id="GO:0005576">
    <property type="term" value="C:extracellular region"/>
    <property type="evidence" value="ECO:0007669"/>
    <property type="project" value="UniProtKB-SubCell"/>
</dbReference>
<feature type="active site" description="Proton donor/acceptor" evidence="13">
    <location>
        <position position="223"/>
    </location>
</feature>
<keyword evidence="7" id="KW-0378">Hydrolase</keyword>
<dbReference type="GO" id="GO:0050525">
    <property type="term" value="F:cutinase activity"/>
    <property type="evidence" value="ECO:0007669"/>
    <property type="project" value="UniProtKB-EC"/>
</dbReference>
<dbReference type="GO" id="GO:0016052">
    <property type="term" value="P:carbohydrate catabolic process"/>
    <property type="evidence" value="ECO:0007669"/>
    <property type="project" value="TreeGrafter"/>
</dbReference>
<evidence type="ECO:0000313" key="16">
    <source>
        <dbReference type="EMBL" id="RMZ73464.1"/>
    </source>
</evidence>
<dbReference type="InterPro" id="IPR043579">
    <property type="entry name" value="CUTINASE_2"/>
</dbReference>
<dbReference type="Proteomes" id="UP000265663">
    <property type="component" value="Unassembled WGS sequence"/>
</dbReference>
<feature type="signal peptide" evidence="15">
    <location>
        <begin position="1"/>
        <end position="31"/>
    </location>
</feature>
<protein>
    <recommendedName>
        <fullName evidence="11">Cutinase</fullName>
        <ecNumber evidence="3">3.1.1.74</ecNumber>
    </recommendedName>
    <alternativeName>
        <fullName evidence="12">Cutin hydrolase</fullName>
    </alternativeName>
</protein>
<dbReference type="Pfam" id="PF01083">
    <property type="entry name" value="Cutinase"/>
    <property type="match status" value="1"/>
</dbReference>
<dbReference type="Gene3D" id="3.40.50.1820">
    <property type="entry name" value="alpha/beta hydrolase"/>
    <property type="match status" value="1"/>
</dbReference>
<evidence type="ECO:0000256" key="13">
    <source>
        <dbReference type="PIRSR" id="PIRSR611150-1"/>
    </source>
</evidence>
<dbReference type="PANTHER" id="PTHR48250:SF3">
    <property type="entry name" value="CUTINASE 1-RELATED"/>
    <property type="match status" value="1"/>
</dbReference>
<evidence type="ECO:0000256" key="5">
    <source>
        <dbReference type="ARBA" id="ARBA00022525"/>
    </source>
</evidence>
<evidence type="ECO:0000256" key="15">
    <source>
        <dbReference type="SAM" id="SignalP"/>
    </source>
</evidence>
<comment type="similarity">
    <text evidence="2">Belongs to the cutinase family.</text>
</comment>
<dbReference type="InterPro" id="IPR029058">
    <property type="entry name" value="AB_hydrolase_fold"/>
</dbReference>
<feature type="active site" description="Nucleophile" evidence="13">
    <location>
        <position position="155"/>
    </location>
</feature>
<keyword evidence="4" id="KW-0719">Serine esterase</keyword>
<evidence type="ECO:0000256" key="6">
    <source>
        <dbReference type="ARBA" id="ARBA00022729"/>
    </source>
</evidence>
<evidence type="ECO:0000256" key="11">
    <source>
        <dbReference type="ARBA" id="ARBA00074522"/>
    </source>
</evidence>
<comment type="catalytic activity">
    <reaction evidence="9">
        <text>cutin + H2O = cutin monomers.</text>
        <dbReference type="EC" id="3.1.1.74"/>
    </reaction>
</comment>
<evidence type="ECO:0000256" key="3">
    <source>
        <dbReference type="ARBA" id="ARBA00013095"/>
    </source>
</evidence>
<proteinExistence type="inferred from homology"/>
<feature type="disulfide bond" evidence="14">
    <location>
        <begin position="65"/>
        <end position="144"/>
    </location>
</feature>